<evidence type="ECO:0000313" key="2">
    <source>
        <dbReference type="EMBL" id="VYS92278.1"/>
    </source>
</evidence>
<name>A0A6N2SI61_9FIRM</name>
<dbReference type="SMART" id="SM00481">
    <property type="entry name" value="POLIIIAc"/>
    <property type="match status" value="1"/>
</dbReference>
<dbReference type="CDD" id="cd07437">
    <property type="entry name" value="PHP_HisPPase_Ycdx_like"/>
    <property type="match status" value="1"/>
</dbReference>
<evidence type="ECO:0000259" key="1">
    <source>
        <dbReference type="SMART" id="SM00481"/>
    </source>
</evidence>
<dbReference type="GO" id="GO:0042578">
    <property type="term" value="F:phosphoric ester hydrolase activity"/>
    <property type="evidence" value="ECO:0007669"/>
    <property type="project" value="TreeGrafter"/>
</dbReference>
<organism evidence="2">
    <name type="scientific">Anaerostipes caccae</name>
    <dbReference type="NCBI Taxonomy" id="105841"/>
    <lineage>
        <taxon>Bacteria</taxon>
        <taxon>Bacillati</taxon>
        <taxon>Bacillota</taxon>
        <taxon>Clostridia</taxon>
        <taxon>Lachnospirales</taxon>
        <taxon>Lachnospiraceae</taxon>
        <taxon>Anaerostipes</taxon>
    </lineage>
</organism>
<dbReference type="PANTHER" id="PTHR36928:SF1">
    <property type="entry name" value="PHOSPHATASE YCDX-RELATED"/>
    <property type="match status" value="1"/>
</dbReference>
<gene>
    <name evidence="2" type="primary">ycdX</name>
    <name evidence="2" type="ORF">ACLFYP115_00946</name>
</gene>
<dbReference type="AlphaFoldDB" id="A0A6N2SI61"/>
<dbReference type="InterPro" id="IPR050243">
    <property type="entry name" value="PHP_phosphatase"/>
</dbReference>
<dbReference type="InterPro" id="IPR004013">
    <property type="entry name" value="PHP_dom"/>
</dbReference>
<dbReference type="InterPro" id="IPR003141">
    <property type="entry name" value="Pol/His_phosphatase_N"/>
</dbReference>
<dbReference type="PANTHER" id="PTHR36928">
    <property type="entry name" value="PHOSPHATASE YCDX-RELATED"/>
    <property type="match status" value="1"/>
</dbReference>
<accession>A0A6N2SI61</accession>
<reference evidence="2" key="1">
    <citation type="submission" date="2019-11" db="EMBL/GenBank/DDBJ databases">
        <authorList>
            <person name="Feng L."/>
        </authorList>
    </citation>
    <scope>NUCLEOTIDE SEQUENCE</scope>
    <source>
        <strain evidence="2">AcaccaeLFYP115</strain>
    </source>
</reference>
<sequence length="240" mass="26731">MEFKLDVHSHTIASGHAFGTVSEMAAAAAESGFELFGITEHAKGIPGTCTDIYFKNLRVLPRQLYGIEMMFGSEINIIDYNGRLSLDNELMKEFLDIRIAGIHELCYKIGDEEQNTAAYLGAMKHPLVDIISHPDDGRIPINYEALVLGAKETKTLLEVNNSSLCPESFRVNARENYFVMLDLCRKHNVPVIVNSDAHTPYAVGDLNEAKALLSEVDFPEELVVNRSVKAFKEALSNKRN</sequence>
<dbReference type="EC" id="3.1.3.-" evidence="2"/>
<protein>
    <submittedName>
        <fullName evidence="2">Putative phosphatase YcdX</fullName>
        <ecNumber evidence="2">3.1.3.-</ecNumber>
    </submittedName>
</protein>
<dbReference type="InterPro" id="IPR016195">
    <property type="entry name" value="Pol/histidinol_Pase-like"/>
</dbReference>
<dbReference type="GO" id="GO:0005829">
    <property type="term" value="C:cytosol"/>
    <property type="evidence" value="ECO:0007669"/>
    <property type="project" value="TreeGrafter"/>
</dbReference>
<keyword evidence="2" id="KW-0378">Hydrolase</keyword>
<proteinExistence type="predicted"/>
<feature type="domain" description="Polymerase/histidinol phosphatase N-terminal" evidence="1">
    <location>
        <begin position="5"/>
        <end position="79"/>
    </location>
</feature>
<dbReference type="GO" id="GO:0008270">
    <property type="term" value="F:zinc ion binding"/>
    <property type="evidence" value="ECO:0007669"/>
    <property type="project" value="TreeGrafter"/>
</dbReference>
<dbReference type="Gene3D" id="3.20.20.140">
    <property type="entry name" value="Metal-dependent hydrolases"/>
    <property type="match status" value="1"/>
</dbReference>
<dbReference type="EMBL" id="CACRSQ010000003">
    <property type="protein sequence ID" value="VYS92278.1"/>
    <property type="molecule type" value="Genomic_DNA"/>
</dbReference>
<dbReference type="Pfam" id="PF02811">
    <property type="entry name" value="PHP"/>
    <property type="match status" value="1"/>
</dbReference>
<dbReference type="SUPFAM" id="SSF89550">
    <property type="entry name" value="PHP domain-like"/>
    <property type="match status" value="1"/>
</dbReference>
<dbReference type="RefSeq" id="WP_006565795.1">
    <property type="nucleotide sequence ID" value="NZ_CACRSQ010000003.1"/>
</dbReference>